<comment type="caution">
    <text evidence="1">The sequence shown here is derived from an EMBL/GenBank/DDBJ whole genome shotgun (WGS) entry which is preliminary data.</text>
</comment>
<proteinExistence type="predicted"/>
<protein>
    <recommendedName>
        <fullName evidence="3">Major tail protein</fullName>
    </recommendedName>
</protein>
<gene>
    <name evidence="1" type="ORF">WMO44_04225</name>
</gene>
<accession>A0ABV1AT34</accession>
<name>A0ABV1AT34_9FIRM</name>
<organism evidence="1 2">
    <name type="scientific">Faecalibacterium tardum</name>
    <dbReference type="NCBI Taxonomy" id="3133156"/>
    <lineage>
        <taxon>Bacteria</taxon>
        <taxon>Bacillati</taxon>
        <taxon>Bacillota</taxon>
        <taxon>Clostridia</taxon>
        <taxon>Eubacteriales</taxon>
        <taxon>Oscillospiraceae</taxon>
        <taxon>Faecalibacterium</taxon>
    </lineage>
</organism>
<keyword evidence="2" id="KW-1185">Reference proteome</keyword>
<evidence type="ECO:0000313" key="1">
    <source>
        <dbReference type="EMBL" id="MEQ2361358.1"/>
    </source>
</evidence>
<dbReference type="RefSeq" id="WP_349151863.1">
    <property type="nucleotide sequence ID" value="NZ_JBBMEO010000003.1"/>
</dbReference>
<dbReference type="EMBL" id="JBBMEO010000003">
    <property type="protein sequence ID" value="MEQ2361358.1"/>
    <property type="molecule type" value="Genomic_DNA"/>
</dbReference>
<sequence length="215" mass="23844">MAKIEWDKTGERKYQLGVSNVALYKQDKGAYPKGVAWNGITTIKESPDGADATDLWADNIKYGSIRAGEKYNFTPEAYFYPPEFGECDGSAEVAPGVTISQQKRKPFGLTWQTLIGSDEDDELGFTLHLVWGATASPSERSHESYNDSPDAEIFSWDCDTTPVKVTGYKPTAHMELDSTKVPQAKMEKLLNILYGTANTTPYLPLPDEVIKLMTT</sequence>
<dbReference type="Proteomes" id="UP001457197">
    <property type="component" value="Unassembled WGS sequence"/>
</dbReference>
<evidence type="ECO:0000313" key="2">
    <source>
        <dbReference type="Proteomes" id="UP001457197"/>
    </source>
</evidence>
<evidence type="ECO:0008006" key="3">
    <source>
        <dbReference type="Google" id="ProtNLM"/>
    </source>
</evidence>
<reference evidence="1 2" key="1">
    <citation type="submission" date="2024-03" db="EMBL/GenBank/DDBJ databases">
        <title>Human intestinal bacterial collection.</title>
        <authorList>
            <person name="Pauvert C."/>
            <person name="Hitch T.C.A."/>
            <person name="Clavel T."/>
        </authorList>
    </citation>
    <scope>NUCLEOTIDE SEQUENCE [LARGE SCALE GENOMIC DNA]</scope>
    <source>
        <strain evidence="1 2">CLA-AA-H175</strain>
    </source>
</reference>